<keyword evidence="7" id="KW-1185">Reference proteome</keyword>
<protein>
    <submittedName>
        <fullName evidence="6">TetR family transcriptional regulator</fullName>
    </submittedName>
</protein>
<dbReference type="GO" id="GO:0003700">
    <property type="term" value="F:DNA-binding transcription factor activity"/>
    <property type="evidence" value="ECO:0007669"/>
    <property type="project" value="TreeGrafter"/>
</dbReference>
<evidence type="ECO:0000256" key="2">
    <source>
        <dbReference type="ARBA" id="ARBA00023125"/>
    </source>
</evidence>
<dbReference type="Pfam" id="PF00440">
    <property type="entry name" value="TetR_N"/>
    <property type="match status" value="1"/>
</dbReference>
<dbReference type="SUPFAM" id="SSF48498">
    <property type="entry name" value="Tetracyclin repressor-like, C-terminal domain"/>
    <property type="match status" value="1"/>
</dbReference>
<gene>
    <name evidence="6" type="ORF">EV385_5096</name>
</gene>
<keyword evidence="3" id="KW-0804">Transcription</keyword>
<dbReference type="InterPro" id="IPR009057">
    <property type="entry name" value="Homeodomain-like_sf"/>
</dbReference>
<dbReference type="InterPro" id="IPR036271">
    <property type="entry name" value="Tet_transcr_reg_TetR-rel_C_sf"/>
</dbReference>
<evidence type="ECO:0000259" key="5">
    <source>
        <dbReference type="PROSITE" id="PS50977"/>
    </source>
</evidence>
<evidence type="ECO:0000256" key="1">
    <source>
        <dbReference type="ARBA" id="ARBA00023015"/>
    </source>
</evidence>
<organism evidence="6 7">
    <name type="scientific">Krasilnikovia cinnamomea</name>
    <dbReference type="NCBI Taxonomy" id="349313"/>
    <lineage>
        <taxon>Bacteria</taxon>
        <taxon>Bacillati</taxon>
        <taxon>Actinomycetota</taxon>
        <taxon>Actinomycetes</taxon>
        <taxon>Micromonosporales</taxon>
        <taxon>Micromonosporaceae</taxon>
        <taxon>Krasilnikovia</taxon>
    </lineage>
</organism>
<dbReference type="PRINTS" id="PR00455">
    <property type="entry name" value="HTHTETR"/>
</dbReference>
<dbReference type="GO" id="GO:0000976">
    <property type="term" value="F:transcription cis-regulatory region binding"/>
    <property type="evidence" value="ECO:0007669"/>
    <property type="project" value="TreeGrafter"/>
</dbReference>
<dbReference type="InterPro" id="IPR050109">
    <property type="entry name" value="HTH-type_TetR-like_transc_reg"/>
</dbReference>
<name>A0A4Q7ZQ23_9ACTN</name>
<accession>A0A4Q7ZQ23</accession>
<dbReference type="PROSITE" id="PS50977">
    <property type="entry name" value="HTH_TETR_2"/>
    <property type="match status" value="1"/>
</dbReference>
<dbReference type="Proteomes" id="UP000292564">
    <property type="component" value="Unassembled WGS sequence"/>
</dbReference>
<dbReference type="InterPro" id="IPR001647">
    <property type="entry name" value="HTH_TetR"/>
</dbReference>
<keyword evidence="1" id="KW-0805">Transcription regulation</keyword>
<dbReference type="InterPro" id="IPR049445">
    <property type="entry name" value="TetR_SbtR-like_C"/>
</dbReference>
<dbReference type="Gene3D" id="1.10.357.10">
    <property type="entry name" value="Tetracycline Repressor, domain 2"/>
    <property type="match status" value="1"/>
</dbReference>
<proteinExistence type="predicted"/>
<dbReference type="EMBL" id="SHKY01000001">
    <property type="protein sequence ID" value="RZU53202.1"/>
    <property type="molecule type" value="Genomic_DNA"/>
</dbReference>
<evidence type="ECO:0000313" key="6">
    <source>
        <dbReference type="EMBL" id="RZU53202.1"/>
    </source>
</evidence>
<evidence type="ECO:0000256" key="3">
    <source>
        <dbReference type="ARBA" id="ARBA00023163"/>
    </source>
</evidence>
<feature type="DNA-binding region" description="H-T-H motif" evidence="4">
    <location>
        <begin position="38"/>
        <end position="57"/>
    </location>
</feature>
<feature type="domain" description="HTH tetR-type" evidence="5">
    <location>
        <begin position="15"/>
        <end position="75"/>
    </location>
</feature>
<reference evidence="6 7" key="1">
    <citation type="submission" date="2019-02" db="EMBL/GenBank/DDBJ databases">
        <title>Sequencing the genomes of 1000 actinobacteria strains.</title>
        <authorList>
            <person name="Klenk H.-P."/>
        </authorList>
    </citation>
    <scope>NUCLEOTIDE SEQUENCE [LARGE SCALE GENOMIC DNA]</scope>
    <source>
        <strain evidence="6 7">DSM 45162</strain>
    </source>
</reference>
<keyword evidence="2 4" id="KW-0238">DNA-binding</keyword>
<evidence type="ECO:0000313" key="7">
    <source>
        <dbReference type="Proteomes" id="UP000292564"/>
    </source>
</evidence>
<dbReference type="Pfam" id="PF21597">
    <property type="entry name" value="TetR_C_43"/>
    <property type="match status" value="1"/>
</dbReference>
<dbReference type="PANTHER" id="PTHR30055:SF234">
    <property type="entry name" value="HTH-TYPE TRANSCRIPTIONAL REGULATOR BETI"/>
    <property type="match status" value="1"/>
</dbReference>
<dbReference type="AlphaFoldDB" id="A0A4Q7ZQ23"/>
<dbReference type="SUPFAM" id="SSF46689">
    <property type="entry name" value="Homeodomain-like"/>
    <property type="match status" value="1"/>
</dbReference>
<evidence type="ECO:0000256" key="4">
    <source>
        <dbReference type="PROSITE-ProRule" id="PRU00335"/>
    </source>
</evidence>
<dbReference type="PANTHER" id="PTHR30055">
    <property type="entry name" value="HTH-TYPE TRANSCRIPTIONAL REGULATOR RUTR"/>
    <property type="match status" value="1"/>
</dbReference>
<comment type="caution">
    <text evidence="6">The sequence shown here is derived from an EMBL/GenBank/DDBJ whole genome shotgun (WGS) entry which is preliminary data.</text>
</comment>
<sequence length="190" mass="20420">MVPRLWNETIEEHRGAVRDAVLDAAAALVAEHGLTAVTMSKIAERTGIGRATLYKYFPDIEAILLAWHERQIAGHLQHLAAAREHGGDAQARLAAVLEVYALNSRQRHGGELAAMLHQSSHTAAAHERLVDFVRDLLAEAVTAGTVRRDVPSAELAAYCLSALSAARTLPSDASVRRLVTVTLAGLRPAS</sequence>